<sequence length="108" mass="12071">MLPVNSKLCQSTYQDNSDVCTHISRQTYMLHPAICIAIHFNCNSRQKPSNKYLQRISIVTRYQPLPNSHSTSTLINSYEPIAPITPSCNHSRSSGSKHPVNALASVKM</sequence>
<proteinExistence type="predicted"/>
<keyword evidence="4" id="KW-1185">Reference proteome</keyword>
<organism evidence="3 5">
    <name type="scientific">Trichinella pseudospiralis</name>
    <name type="common">Parasitic roundworm</name>
    <dbReference type="NCBI Taxonomy" id="6337"/>
    <lineage>
        <taxon>Eukaryota</taxon>
        <taxon>Metazoa</taxon>
        <taxon>Ecdysozoa</taxon>
        <taxon>Nematoda</taxon>
        <taxon>Enoplea</taxon>
        <taxon>Dorylaimia</taxon>
        <taxon>Trichinellida</taxon>
        <taxon>Trichinellidae</taxon>
        <taxon>Trichinella</taxon>
    </lineage>
</organism>
<evidence type="ECO:0000313" key="5">
    <source>
        <dbReference type="Proteomes" id="UP000054826"/>
    </source>
</evidence>
<evidence type="ECO:0000256" key="1">
    <source>
        <dbReference type="SAM" id="MobiDB-lite"/>
    </source>
</evidence>
<feature type="region of interest" description="Disordered" evidence="1">
    <location>
        <begin position="87"/>
        <end position="108"/>
    </location>
</feature>
<dbReference type="AlphaFoldDB" id="A0A0V1K9Y4"/>
<accession>A0A0V1K9Y4</accession>
<evidence type="ECO:0000313" key="2">
    <source>
        <dbReference type="EMBL" id="KRZ34933.1"/>
    </source>
</evidence>
<name>A0A0V1K9Y4_TRIPS</name>
<dbReference type="EMBL" id="JYDS01000001">
    <property type="protein sequence ID" value="KRZ34933.1"/>
    <property type="molecule type" value="Genomic_DNA"/>
</dbReference>
<reference evidence="4 5" key="1">
    <citation type="submission" date="2015-01" db="EMBL/GenBank/DDBJ databases">
        <title>Evolution of Trichinella species and genotypes.</title>
        <authorList>
            <person name="Korhonen P.K."/>
            <person name="Edoardo P."/>
            <person name="Giuseppe L.R."/>
            <person name="Gasser R.B."/>
        </authorList>
    </citation>
    <scope>NUCLEOTIDE SEQUENCE [LARGE SCALE GENOMIC DNA]</scope>
    <source>
        <strain evidence="3">ISS176</strain>
        <strain evidence="2">ISS588</strain>
    </source>
</reference>
<protein>
    <submittedName>
        <fullName evidence="3">Uncharacterized protein</fullName>
    </submittedName>
</protein>
<feature type="compositionally biased region" description="Polar residues" evidence="1">
    <location>
        <begin position="87"/>
        <end position="96"/>
    </location>
</feature>
<dbReference type="Proteomes" id="UP000054805">
    <property type="component" value="Unassembled WGS sequence"/>
</dbReference>
<gene>
    <name evidence="2" type="ORF">T4B_2406</name>
    <name evidence="3" type="ORF">T4C_6799</name>
</gene>
<dbReference type="Proteomes" id="UP000054826">
    <property type="component" value="Unassembled WGS sequence"/>
</dbReference>
<evidence type="ECO:0000313" key="3">
    <source>
        <dbReference type="EMBL" id="KRZ44036.1"/>
    </source>
</evidence>
<comment type="caution">
    <text evidence="3">The sequence shown here is derived from an EMBL/GenBank/DDBJ whole genome shotgun (WGS) entry which is preliminary data.</text>
</comment>
<dbReference type="EMBL" id="JYDV01000007">
    <property type="protein sequence ID" value="KRZ44036.1"/>
    <property type="molecule type" value="Genomic_DNA"/>
</dbReference>
<evidence type="ECO:0000313" key="4">
    <source>
        <dbReference type="Proteomes" id="UP000054805"/>
    </source>
</evidence>